<keyword evidence="4" id="KW-1185">Reference proteome</keyword>
<dbReference type="RefSeq" id="WP_212608690.1">
    <property type="nucleotide sequence ID" value="NZ_CP073910.1"/>
</dbReference>
<feature type="compositionally biased region" description="Basic and acidic residues" evidence="1">
    <location>
        <begin position="61"/>
        <end position="78"/>
    </location>
</feature>
<keyword evidence="2" id="KW-0472">Membrane</keyword>
<name>A0A975K524_9SPHN</name>
<dbReference type="Proteomes" id="UP000681425">
    <property type="component" value="Chromosome"/>
</dbReference>
<dbReference type="EMBL" id="CP073910">
    <property type="protein sequence ID" value="QUT04973.1"/>
    <property type="molecule type" value="Genomic_DNA"/>
</dbReference>
<evidence type="ECO:0000313" key="3">
    <source>
        <dbReference type="EMBL" id="QUT04973.1"/>
    </source>
</evidence>
<feature type="region of interest" description="Disordered" evidence="1">
    <location>
        <begin position="122"/>
        <end position="156"/>
    </location>
</feature>
<evidence type="ECO:0000256" key="1">
    <source>
        <dbReference type="SAM" id="MobiDB-lite"/>
    </source>
</evidence>
<evidence type="ECO:0008006" key="5">
    <source>
        <dbReference type="Google" id="ProtNLM"/>
    </source>
</evidence>
<organism evidence="3 4">
    <name type="scientific">Sphingobium phenoxybenzoativorans</name>
    <dbReference type="NCBI Taxonomy" id="1592790"/>
    <lineage>
        <taxon>Bacteria</taxon>
        <taxon>Pseudomonadati</taxon>
        <taxon>Pseudomonadota</taxon>
        <taxon>Alphaproteobacteria</taxon>
        <taxon>Sphingomonadales</taxon>
        <taxon>Sphingomonadaceae</taxon>
        <taxon>Sphingobium</taxon>
    </lineage>
</organism>
<reference evidence="3" key="1">
    <citation type="submission" date="2021-04" db="EMBL/GenBank/DDBJ databases">
        <title>Isolation of p-tert-butylphenol degrading bacteria Sphingobium phenoxybenzoativorans Tas13 from active sludge.</title>
        <authorList>
            <person name="Li Y."/>
        </authorList>
    </citation>
    <scope>NUCLEOTIDE SEQUENCE</scope>
    <source>
        <strain evidence="3">Tas13</strain>
    </source>
</reference>
<keyword evidence="2" id="KW-0812">Transmembrane</keyword>
<feature type="transmembrane region" description="Helical" evidence="2">
    <location>
        <begin position="21"/>
        <end position="42"/>
    </location>
</feature>
<accession>A0A975K524</accession>
<evidence type="ECO:0000256" key="2">
    <source>
        <dbReference type="SAM" id="Phobius"/>
    </source>
</evidence>
<dbReference type="KEGG" id="spph:KFK14_18425"/>
<protein>
    <recommendedName>
        <fullName evidence="5">Protein TonB</fullName>
    </recommendedName>
</protein>
<evidence type="ECO:0000313" key="4">
    <source>
        <dbReference type="Proteomes" id="UP000681425"/>
    </source>
</evidence>
<gene>
    <name evidence="3" type="ORF">KFK14_18425</name>
</gene>
<keyword evidence="2" id="KW-1133">Transmembrane helix</keyword>
<feature type="region of interest" description="Disordered" evidence="1">
    <location>
        <begin position="56"/>
        <end position="107"/>
    </location>
</feature>
<proteinExistence type="predicted"/>
<dbReference type="AlphaFoldDB" id="A0A975K524"/>
<sequence length="252" mass="27199">MPFASPRHLSDDDSAPLRRRSLALLLAVALHALILLLFFTLAPSVHLPKMERMPTTFSLTPDRKQAAEQKESGAETKKASGGAPKKPAEKLVEKPVTPKPPLPDLPFVTLSREDFAAADISKMPPRAGAGQSAGPDSGKGSAAAYGPGEGPGGEQLYDADWYRKPTHAELATYMPPGNRQTGWGLVACKTVEDYHVENCQALGESPMGSGFARAVRLAAWQFRVIPPRIGGRPQIGTWVRIRIDYIEGEVKP</sequence>